<reference evidence="4 5" key="1">
    <citation type="submission" date="2013-09" db="EMBL/GenBank/DDBJ databases">
        <title>High correlation between genotypes and phenotypes of environmental bacteria Comamonas testosteroni strains.</title>
        <authorList>
            <person name="Liu L."/>
            <person name="Zhu W."/>
            <person name="Xia X."/>
            <person name="Xu B."/>
            <person name="Luo M."/>
            <person name="Wang G."/>
        </authorList>
    </citation>
    <scope>NUCLEOTIDE SEQUENCE [LARGE SCALE GENOMIC DNA]</scope>
    <source>
        <strain evidence="3 4">DF2</strain>
        <strain evidence="2 5">JL14</strain>
    </source>
</reference>
<evidence type="ECO:0000313" key="4">
    <source>
        <dbReference type="Proteomes" id="UP000029549"/>
    </source>
</evidence>
<comment type="caution">
    <text evidence="3">The sequence shown here is derived from an EMBL/GenBank/DDBJ whole genome shotgun (WGS) entry which is preliminary data.</text>
</comment>
<dbReference type="EMBL" id="AWTP01000144">
    <property type="protein sequence ID" value="KGH06442.1"/>
    <property type="molecule type" value="Genomic_DNA"/>
</dbReference>
<keyword evidence="1" id="KW-1133">Transmembrane helix</keyword>
<accession>A0A096E8B6</accession>
<evidence type="ECO:0000313" key="5">
    <source>
        <dbReference type="Proteomes" id="UP000029567"/>
    </source>
</evidence>
<dbReference type="NCBIfam" id="NF038351">
    <property type="entry name" value="cyt_ox_assem_30"/>
    <property type="match status" value="1"/>
</dbReference>
<protein>
    <recommendedName>
        <fullName evidence="6">Cytochrome C oxidase assembly protein</fullName>
    </recommendedName>
</protein>
<dbReference type="AlphaFoldDB" id="A0A096E8B6"/>
<evidence type="ECO:0000313" key="2">
    <source>
        <dbReference type="EMBL" id="KGG95459.1"/>
    </source>
</evidence>
<organism evidence="3 4">
    <name type="scientific">Comamonas thiooxydans</name>
    <dbReference type="NCBI Taxonomy" id="363952"/>
    <lineage>
        <taxon>Bacteria</taxon>
        <taxon>Pseudomonadati</taxon>
        <taxon>Pseudomonadota</taxon>
        <taxon>Betaproteobacteria</taxon>
        <taxon>Burkholderiales</taxon>
        <taxon>Comamonadaceae</taxon>
        <taxon>Comamonas</taxon>
    </lineage>
</organism>
<proteinExistence type="predicted"/>
<keyword evidence="1" id="KW-0472">Membrane</keyword>
<dbReference type="InterPro" id="IPR047811">
    <property type="entry name" value="CytC_ox_assmbl_put"/>
</dbReference>
<dbReference type="Proteomes" id="UP000029549">
    <property type="component" value="Unassembled WGS sequence"/>
</dbReference>
<keyword evidence="4" id="KW-1185">Reference proteome</keyword>
<evidence type="ECO:0008006" key="6">
    <source>
        <dbReference type="Google" id="ProtNLM"/>
    </source>
</evidence>
<gene>
    <name evidence="2" type="ORF">P245_06250</name>
    <name evidence="3" type="ORF">P608_22585</name>
</gene>
<sequence>MTTQEQRKNNLRLGLILASTAAVFFIGFVVKMAWLH</sequence>
<evidence type="ECO:0000256" key="1">
    <source>
        <dbReference type="SAM" id="Phobius"/>
    </source>
</evidence>
<keyword evidence="1" id="KW-0812">Transmembrane</keyword>
<dbReference type="RefSeq" id="WP_211267687.1">
    <property type="nucleotide sequence ID" value="NZ_AWOS01000031.1"/>
</dbReference>
<evidence type="ECO:0000313" key="3">
    <source>
        <dbReference type="EMBL" id="KGH06442.1"/>
    </source>
</evidence>
<name>A0A096E8B6_9BURK</name>
<dbReference type="Proteomes" id="UP000029567">
    <property type="component" value="Unassembled WGS sequence"/>
</dbReference>
<dbReference type="EMBL" id="AWTN01000056">
    <property type="protein sequence ID" value="KGG95459.1"/>
    <property type="molecule type" value="Genomic_DNA"/>
</dbReference>
<feature type="transmembrane region" description="Helical" evidence="1">
    <location>
        <begin position="12"/>
        <end position="34"/>
    </location>
</feature>